<evidence type="ECO:0000256" key="2">
    <source>
        <dbReference type="ARBA" id="ARBA00006156"/>
    </source>
</evidence>
<accession>A0ABY2SK64</accession>
<proteinExistence type="inferred from homology"/>
<dbReference type="PRINTS" id="PR00952">
    <property type="entry name" value="TYPE3IMQPROT"/>
</dbReference>
<evidence type="ECO:0000256" key="1">
    <source>
        <dbReference type="ARBA" id="ARBA00004651"/>
    </source>
</evidence>
<name>A0ABY2SK64_9HYPH</name>
<gene>
    <name evidence="9" type="ORF">FCN80_15335</name>
</gene>
<keyword evidence="6" id="KW-0843">Virulence</keyword>
<comment type="caution">
    <text evidence="9">The sequence shown here is derived from an EMBL/GenBank/DDBJ whole genome shotgun (WGS) entry which is preliminary data.</text>
</comment>
<keyword evidence="10" id="KW-1185">Reference proteome</keyword>
<evidence type="ECO:0000256" key="4">
    <source>
        <dbReference type="ARBA" id="ARBA00022692"/>
    </source>
</evidence>
<protein>
    <submittedName>
        <fullName evidence="9">EscS/YscS/HrcS family type III secretion system export apparatus protein</fullName>
    </submittedName>
</protein>
<dbReference type="RefSeq" id="WP_136991045.1">
    <property type="nucleotide sequence ID" value="NZ_SZPQ01000022.1"/>
</dbReference>
<organism evidence="9 10">
    <name type="scientific">Martelella alba</name>
    <dbReference type="NCBI Taxonomy" id="2590451"/>
    <lineage>
        <taxon>Bacteria</taxon>
        <taxon>Pseudomonadati</taxon>
        <taxon>Pseudomonadota</taxon>
        <taxon>Alphaproteobacteria</taxon>
        <taxon>Hyphomicrobiales</taxon>
        <taxon>Aurantimonadaceae</taxon>
        <taxon>Martelella</taxon>
    </lineage>
</organism>
<keyword evidence="5 8" id="KW-1133">Transmembrane helix</keyword>
<reference evidence="9 10" key="1">
    <citation type="submission" date="2019-04" db="EMBL/GenBank/DDBJ databases">
        <authorList>
            <person name="Li M."/>
            <person name="Gao C."/>
        </authorList>
    </citation>
    <scope>NUCLEOTIDE SEQUENCE [LARGE SCALE GENOMIC DNA]</scope>
    <source>
        <strain evidence="9 10">BGMRC 2031</strain>
    </source>
</reference>
<comment type="subcellular location">
    <subcellularLocation>
        <location evidence="1">Cell membrane</location>
        <topology evidence="1">Multi-pass membrane protein</topology>
    </subcellularLocation>
</comment>
<evidence type="ECO:0000256" key="6">
    <source>
        <dbReference type="ARBA" id="ARBA00023026"/>
    </source>
</evidence>
<evidence type="ECO:0000256" key="3">
    <source>
        <dbReference type="ARBA" id="ARBA00022475"/>
    </source>
</evidence>
<keyword evidence="3" id="KW-1003">Cell membrane</keyword>
<dbReference type="InterPro" id="IPR006306">
    <property type="entry name" value="T3SS_HrpO"/>
</dbReference>
<evidence type="ECO:0000313" key="10">
    <source>
        <dbReference type="Proteomes" id="UP000305202"/>
    </source>
</evidence>
<dbReference type="NCBIfam" id="NF011861">
    <property type="entry name" value="PRK15333.1"/>
    <property type="match status" value="1"/>
</dbReference>
<dbReference type="EMBL" id="SZPQ01000022">
    <property type="protein sequence ID" value="TKI05079.1"/>
    <property type="molecule type" value="Genomic_DNA"/>
</dbReference>
<dbReference type="Pfam" id="PF01313">
    <property type="entry name" value="Bac_export_3"/>
    <property type="match status" value="1"/>
</dbReference>
<feature type="transmembrane region" description="Helical" evidence="8">
    <location>
        <begin position="12"/>
        <end position="37"/>
    </location>
</feature>
<evidence type="ECO:0000256" key="5">
    <source>
        <dbReference type="ARBA" id="ARBA00022989"/>
    </source>
</evidence>
<comment type="similarity">
    <text evidence="2">Belongs to the FliQ/MopD/SpaQ family.</text>
</comment>
<dbReference type="PANTHER" id="PTHR34040:SF7">
    <property type="entry name" value="SURFACE PRESENTATION OF ANTIGENS PROTEIN SPAQ"/>
    <property type="match status" value="1"/>
</dbReference>
<evidence type="ECO:0000313" key="9">
    <source>
        <dbReference type="EMBL" id="TKI05079.1"/>
    </source>
</evidence>
<dbReference type="InterPro" id="IPR002191">
    <property type="entry name" value="Bac_export_3"/>
</dbReference>
<dbReference type="Proteomes" id="UP000305202">
    <property type="component" value="Unassembled WGS sequence"/>
</dbReference>
<dbReference type="PANTHER" id="PTHR34040">
    <property type="entry name" value="FLAGELLAR BIOSYNTHETIC PROTEIN FLIQ"/>
    <property type="match status" value="1"/>
</dbReference>
<keyword evidence="4 8" id="KW-0812">Transmembrane</keyword>
<keyword evidence="7 8" id="KW-0472">Membrane</keyword>
<sequence>MNDVVFAGNKALYLVLMLSAGPILVATLVGLLVGLFQTVMQLQEQTLPFGLKLLSVTLCLFILAGWYGETLLGFGREVIGMALTRP</sequence>
<dbReference type="NCBIfam" id="TIGR01403">
    <property type="entry name" value="fliQ_rel_III"/>
    <property type="match status" value="1"/>
</dbReference>
<evidence type="ECO:0000256" key="8">
    <source>
        <dbReference type="SAM" id="Phobius"/>
    </source>
</evidence>
<feature type="transmembrane region" description="Helical" evidence="8">
    <location>
        <begin position="49"/>
        <end position="68"/>
    </location>
</feature>
<evidence type="ECO:0000256" key="7">
    <source>
        <dbReference type="ARBA" id="ARBA00023136"/>
    </source>
</evidence>